<name>A0A8I0G865_CITBR</name>
<feature type="compositionally biased region" description="Polar residues" evidence="1">
    <location>
        <begin position="1"/>
        <end position="11"/>
    </location>
</feature>
<evidence type="ECO:0000313" key="2">
    <source>
        <dbReference type="EMBL" id="MBD3123940.1"/>
    </source>
</evidence>
<dbReference type="RefSeq" id="WP_019076874.1">
    <property type="nucleotide sequence ID" value="NZ_CP099374.1"/>
</dbReference>
<evidence type="ECO:0000256" key="1">
    <source>
        <dbReference type="SAM" id="MobiDB-lite"/>
    </source>
</evidence>
<reference evidence="2" key="1">
    <citation type="submission" date="2020-09" db="EMBL/GenBank/DDBJ databases">
        <title>Characterization of IncC plasmids in Enterobacterales of food-producing animals originating from China.</title>
        <authorList>
            <person name="Zhang Y."/>
            <person name="Lei C.-W."/>
        </authorList>
    </citation>
    <scope>NUCLEOTIDE SEQUENCE</scope>
    <source>
        <strain evidence="2">CC1</strain>
    </source>
</reference>
<protein>
    <submittedName>
        <fullName evidence="2">Uncharacterized protein</fullName>
    </submittedName>
</protein>
<accession>A0A8I0G865</accession>
<organism evidence="2 3">
    <name type="scientific">Citrobacter braakii</name>
    <dbReference type="NCBI Taxonomy" id="57706"/>
    <lineage>
        <taxon>Bacteria</taxon>
        <taxon>Pseudomonadati</taxon>
        <taxon>Pseudomonadota</taxon>
        <taxon>Gammaproteobacteria</taxon>
        <taxon>Enterobacterales</taxon>
        <taxon>Enterobacteriaceae</taxon>
        <taxon>Citrobacter</taxon>
        <taxon>Citrobacter freundii complex</taxon>
    </lineage>
</organism>
<gene>
    <name evidence="2" type="ORF">ID160_14775</name>
</gene>
<dbReference type="EMBL" id="JACXSK010000007">
    <property type="protein sequence ID" value="MBD3123940.1"/>
    <property type="molecule type" value="Genomic_DNA"/>
</dbReference>
<dbReference type="Proteomes" id="UP000605024">
    <property type="component" value="Unassembled WGS sequence"/>
</dbReference>
<feature type="region of interest" description="Disordered" evidence="1">
    <location>
        <begin position="1"/>
        <end position="37"/>
    </location>
</feature>
<proteinExistence type="predicted"/>
<evidence type="ECO:0000313" key="3">
    <source>
        <dbReference type="Proteomes" id="UP000605024"/>
    </source>
</evidence>
<comment type="caution">
    <text evidence="2">The sequence shown here is derived from an EMBL/GenBank/DDBJ whole genome shotgun (WGS) entry which is preliminary data.</text>
</comment>
<sequence>MSTLEQRSTVMPSPDDPEQESQYSAENKPNIPATWKLSPEQRAFIDLFADDDEQKQ</sequence>
<dbReference type="AlphaFoldDB" id="A0A8I0G865"/>